<feature type="domain" description="Cellulose synthase operon C C-terminal" evidence="8">
    <location>
        <begin position="810"/>
        <end position="1142"/>
    </location>
</feature>
<evidence type="ECO:0000256" key="7">
    <source>
        <dbReference type="SAM" id="SignalP"/>
    </source>
</evidence>
<dbReference type="Pfam" id="PF13432">
    <property type="entry name" value="TPR_16"/>
    <property type="match status" value="1"/>
</dbReference>
<evidence type="ECO:0000256" key="6">
    <source>
        <dbReference type="ARBA" id="ARBA00022916"/>
    </source>
</evidence>
<keyword evidence="5" id="KW-0802">TPR repeat</keyword>
<proteinExistence type="predicted"/>
<name>A0AAP9H189_9GAMM</name>
<dbReference type="GO" id="GO:0030244">
    <property type="term" value="P:cellulose biosynthetic process"/>
    <property type="evidence" value="ECO:0007669"/>
    <property type="project" value="UniProtKB-KW"/>
</dbReference>
<dbReference type="NCBIfam" id="NF008520">
    <property type="entry name" value="PRK11447.1"/>
    <property type="match status" value="1"/>
</dbReference>
<dbReference type="AlphaFoldDB" id="A0AAP9H189"/>
<evidence type="ECO:0000256" key="2">
    <source>
        <dbReference type="ARBA" id="ARBA00005186"/>
    </source>
</evidence>
<dbReference type="PANTHER" id="PTHR12558">
    <property type="entry name" value="CELL DIVISION CYCLE 16,23,27"/>
    <property type="match status" value="1"/>
</dbReference>
<evidence type="ECO:0000259" key="8">
    <source>
        <dbReference type="Pfam" id="PF05420"/>
    </source>
</evidence>
<dbReference type="KEGG" id="ppho:CTZ24_00660"/>
<dbReference type="Proteomes" id="UP000424872">
    <property type="component" value="Chromosome"/>
</dbReference>
<sequence>MNKARALRFGLLLSTTLGMLAGAVAAPAGPQVSPVEWLLMQIRTGESTNKYDLVQQSLYRLEKIDPDNPQVLAAQIRMALRQGDLAKAQTLLDELKRVAPQSAAAHESEAGMKLMSAEGRQQLQQARLLAAAGHIAEAKEAWDALFHGVFPDVNTELEYWQLVARLPGQQQTAYRQLQALEQRYPGNIGVELQLARMAFDNNQPAAALTQLRNLAKRDGGRDAASELWLQQIQNQPVSDQSVASLQQYLTVFTSGDAQQRGQEELARQQKLLADPAWRQRMRGLALVDAGGGAGAIASLSAALKATPDDAELMGAMGQAQARANNRAAAIMWLEKAIKHGQASTQVGKWQSLLQTNRYWLAINNGDNALKKGDLNGAERQYRNAQVIDNSDSWALIGLGDVAQARHNEAQAERYWQLALRIDRGNTTAVRRLAGLYQQQSPARAMAFINALPAAQQRGLADTLRTLRSDSLRAEADALAEQGQWHQAVVKYRQAAQDTPNDIWLSYRLAGALRNSGEAAQGRTVMEAMVRQHPQDPSALYAWALWLSSGDEDNAALAALNRLPQARWDDNMHELADRLNQQKVFARANALRDGGNEAAAIALLKQQPASSRRDITLADWALERGDAHTALAGYQQVLHQDAHNNDAALGRIEALIALKRPQEARQALQSLPDSVAEESINSGRRVALAWQNSGDNLRAQRLFDTLKTRAAQEAPSQSKALVYRDAARLETQLRQPAQAQQDYRLAMAASGISATVPEDNDSYTRLTRNQPQDDWLKRGIRSDAADLYRQQDTTVTLEQDYSRDKGTGGRSDFTAHTTMLQAETPLADGRSFVRVDHVLVSAGTFATENNSHNDRFGSCNDANSGGCSRDFTQRDEGTAIGVGWHNDRWSGDIGTTPLGFEVTNWVGGLSWKTDVDDIGVTLTASRRPISSSLLAYAGARDPATNGGKTWGGVVATGGSLGLSYDQGGAHGVWADLSAHQLTGENVADNTRERMMAGYYYKLINEDNRRATVGLNSMLWHYQKDLSDYTFGQGGYYSPQQYLSFSVPVTYRQRTENWSFDLGGSVSWSHSKTDAQQRYPVNPGFELASNPYSDSSSGSGVGYTLQAIVERRVTPHWFVGVAMDIQQAKDYTPSHGLLYVRYSMAGWNGDMDMPPQPLIPYADFK</sequence>
<comment type="function">
    <text evidence="1">Required for maximal bacterial cellulose synthesis.</text>
</comment>
<dbReference type="EMBL" id="CP024636">
    <property type="protein sequence ID" value="QGR04995.1"/>
    <property type="molecule type" value="Genomic_DNA"/>
</dbReference>
<dbReference type="Pfam" id="PF14559">
    <property type="entry name" value="TPR_19"/>
    <property type="match status" value="2"/>
</dbReference>
<keyword evidence="6" id="KW-0135">Cellulose biosynthesis</keyword>
<evidence type="ECO:0000313" key="12">
    <source>
        <dbReference type="Proteomes" id="UP001171299"/>
    </source>
</evidence>
<accession>A0AAP9H189</accession>
<feature type="signal peptide" evidence="7">
    <location>
        <begin position="1"/>
        <end position="25"/>
    </location>
</feature>
<dbReference type="SMART" id="SM00028">
    <property type="entry name" value="TPR"/>
    <property type="match status" value="7"/>
</dbReference>
<keyword evidence="3 7" id="KW-0732">Signal</keyword>
<dbReference type="SUPFAM" id="SSF48452">
    <property type="entry name" value="TPR-like"/>
    <property type="match status" value="2"/>
</dbReference>
<gene>
    <name evidence="9" type="primary">bcsC</name>
    <name evidence="10" type="ORF">CTZ24_00660</name>
    <name evidence="9" type="ORF">Q3404_21460</name>
</gene>
<reference evidence="11" key="1">
    <citation type="submission" date="2017-11" db="EMBL/GenBank/DDBJ databases">
        <title>Genome sequence of Pantoea sp. MSR2.</title>
        <authorList>
            <person name="Nascimento F.X."/>
        </authorList>
    </citation>
    <scope>NUCLEOTIDE SEQUENCE [LARGE SCALE GENOMIC DNA]</scope>
    <source>
        <strain evidence="11">MSR2</strain>
    </source>
</reference>
<evidence type="ECO:0000256" key="1">
    <source>
        <dbReference type="ARBA" id="ARBA00003476"/>
    </source>
</evidence>
<dbReference type="InterPro" id="IPR008410">
    <property type="entry name" value="BCSC_C"/>
</dbReference>
<evidence type="ECO:0000313" key="10">
    <source>
        <dbReference type="EMBL" id="QGR04995.1"/>
    </source>
</evidence>
<protein>
    <submittedName>
        <fullName evidence="10">Cellulose biosynthesis protein BcsC</fullName>
    </submittedName>
    <submittedName>
        <fullName evidence="9">Cellulose synthase complex outer membrane protein BcsC</fullName>
    </submittedName>
</protein>
<dbReference type="GO" id="GO:0019867">
    <property type="term" value="C:outer membrane"/>
    <property type="evidence" value="ECO:0007669"/>
    <property type="project" value="InterPro"/>
</dbReference>
<reference evidence="10" key="2">
    <citation type="journal article" date="2020" name="Environ. Microbiol.">
        <title>The extreme plant-growth-promoting properties of Pantoea phytobeneficialis MSR2 revealed by functional and genomic analysis.</title>
        <authorList>
            <person name="Nascimento F.X."/>
            <person name="Hernandez A.G."/>
            <person name="Glick B.R."/>
            <person name="Rossi M.J."/>
        </authorList>
    </citation>
    <scope>NUCLEOTIDE SEQUENCE</scope>
    <source>
        <strain evidence="10">MSR2</strain>
    </source>
</reference>
<evidence type="ECO:0000313" key="9">
    <source>
        <dbReference type="EMBL" id="MDO6409144.1"/>
    </source>
</evidence>
<evidence type="ECO:0000256" key="3">
    <source>
        <dbReference type="ARBA" id="ARBA00022729"/>
    </source>
</evidence>
<dbReference type="RefSeq" id="WP_208724520.1">
    <property type="nucleotide sequence ID" value="NZ_CP024636.1"/>
</dbReference>
<comment type="pathway">
    <text evidence="2">Glycan metabolism; bacterial cellulose biosynthesis.</text>
</comment>
<evidence type="ECO:0000256" key="5">
    <source>
        <dbReference type="ARBA" id="ARBA00022803"/>
    </source>
</evidence>
<evidence type="ECO:0000256" key="4">
    <source>
        <dbReference type="ARBA" id="ARBA00022737"/>
    </source>
</evidence>
<feature type="chain" id="PRO_5042974987" evidence="7">
    <location>
        <begin position="26"/>
        <end position="1163"/>
    </location>
</feature>
<dbReference type="PANTHER" id="PTHR12558:SF13">
    <property type="entry name" value="CELL DIVISION CYCLE PROTEIN 27 HOMOLOG"/>
    <property type="match status" value="1"/>
</dbReference>
<dbReference type="Pfam" id="PF05420">
    <property type="entry name" value="BCSC_C"/>
    <property type="match status" value="1"/>
</dbReference>
<dbReference type="InterPro" id="IPR011990">
    <property type="entry name" value="TPR-like_helical_dom_sf"/>
</dbReference>
<organism evidence="10 11">
    <name type="scientific">Pantoea phytobeneficialis</name>
    <dbReference type="NCBI Taxonomy" id="2052056"/>
    <lineage>
        <taxon>Bacteria</taxon>
        <taxon>Pseudomonadati</taxon>
        <taxon>Pseudomonadota</taxon>
        <taxon>Gammaproteobacteria</taxon>
        <taxon>Enterobacterales</taxon>
        <taxon>Erwiniaceae</taxon>
        <taxon>Pantoea</taxon>
    </lineage>
</organism>
<keyword evidence="4" id="KW-0677">Repeat</keyword>
<dbReference type="EMBL" id="JAUOOM010000025">
    <property type="protein sequence ID" value="MDO6409144.1"/>
    <property type="molecule type" value="Genomic_DNA"/>
</dbReference>
<reference evidence="9" key="3">
    <citation type="submission" date="2023-07" db="EMBL/GenBank/DDBJ databases">
        <title>The extreme plant-growth-promoting properties of Pantoea phytobeneficialis PF55 revealed by functional and genomic analysis.</title>
        <authorList>
            <person name="Nascimento F.X."/>
            <person name="Marcio R.J."/>
        </authorList>
    </citation>
    <scope>NUCLEOTIDE SEQUENCE</scope>
    <source>
        <strain evidence="9">PF55</strain>
    </source>
</reference>
<evidence type="ECO:0000313" key="11">
    <source>
        <dbReference type="Proteomes" id="UP000424872"/>
    </source>
</evidence>
<dbReference type="Gene3D" id="1.25.40.10">
    <property type="entry name" value="Tetratricopeptide repeat domain"/>
    <property type="match status" value="5"/>
</dbReference>
<dbReference type="Proteomes" id="UP001171299">
    <property type="component" value="Unassembled WGS sequence"/>
</dbReference>
<dbReference type="InterPro" id="IPR019734">
    <property type="entry name" value="TPR_rpt"/>
</dbReference>
<keyword evidence="12" id="KW-1185">Reference proteome</keyword>